<accession>A0A072U1H1</accession>
<evidence type="ECO:0000313" key="3">
    <source>
        <dbReference type="EMBL" id="KEH22988.1"/>
    </source>
</evidence>
<evidence type="ECO:0000313" key="6">
    <source>
        <dbReference type="Proteomes" id="UP000002051"/>
    </source>
</evidence>
<dbReference type="HOGENOM" id="CLU_181053_7_2_1"/>
<dbReference type="Proteomes" id="UP000265566">
    <property type="component" value="Chromosome 7"/>
</dbReference>
<proteinExistence type="predicted"/>
<organism evidence="3 6">
    <name type="scientific">Medicago truncatula</name>
    <name type="common">Barrel medic</name>
    <name type="synonym">Medicago tribuloides</name>
    <dbReference type="NCBI Taxonomy" id="3880"/>
    <lineage>
        <taxon>Eukaryota</taxon>
        <taxon>Viridiplantae</taxon>
        <taxon>Streptophyta</taxon>
        <taxon>Embryophyta</taxon>
        <taxon>Tracheophyta</taxon>
        <taxon>Spermatophyta</taxon>
        <taxon>Magnoliopsida</taxon>
        <taxon>eudicotyledons</taxon>
        <taxon>Gunneridae</taxon>
        <taxon>Pentapetalae</taxon>
        <taxon>rosids</taxon>
        <taxon>fabids</taxon>
        <taxon>Fabales</taxon>
        <taxon>Fabaceae</taxon>
        <taxon>Papilionoideae</taxon>
        <taxon>50 kb inversion clade</taxon>
        <taxon>NPAAA clade</taxon>
        <taxon>Hologalegina</taxon>
        <taxon>IRL clade</taxon>
        <taxon>Trifolieae</taxon>
        <taxon>Medicago</taxon>
    </lineage>
</organism>
<keyword evidence="1" id="KW-0812">Transmembrane</keyword>
<evidence type="ECO:0000256" key="1">
    <source>
        <dbReference type="SAM" id="Phobius"/>
    </source>
</evidence>
<protein>
    <submittedName>
        <fullName evidence="3">Nodule Cysteine-Rich (NCR) secreted peptide</fullName>
    </submittedName>
    <submittedName>
        <fullName evidence="4">Putative Late nodulin</fullName>
    </submittedName>
</protein>
<feature type="domain" description="Late nodulin" evidence="2">
    <location>
        <begin position="1"/>
        <end position="59"/>
    </location>
</feature>
<evidence type="ECO:0000313" key="4">
    <source>
        <dbReference type="EMBL" id="RHN46200.1"/>
    </source>
</evidence>
<dbReference type="Pfam" id="PF07127">
    <property type="entry name" value="Nodulin_late"/>
    <property type="match status" value="1"/>
</dbReference>
<dbReference type="Proteomes" id="UP000002051">
    <property type="component" value="Unassembled WGS sequence"/>
</dbReference>
<keyword evidence="6" id="KW-1185">Reference proteome</keyword>
<reference evidence="4" key="4">
    <citation type="journal article" date="2018" name="Nat. Plants">
        <title>Whole-genome landscape of Medicago truncatula symbiotic genes.</title>
        <authorList>
            <person name="Pecrix Y."/>
            <person name="Gamas P."/>
            <person name="Carrere S."/>
        </authorList>
    </citation>
    <scope>NUCLEOTIDE SEQUENCE</scope>
    <source>
        <tissue evidence="4">Leaves</tissue>
    </source>
</reference>
<keyword evidence="1" id="KW-1133">Transmembrane helix</keyword>
<reference evidence="3 6" key="1">
    <citation type="journal article" date="2011" name="Nature">
        <title>The Medicago genome provides insight into the evolution of rhizobial symbioses.</title>
        <authorList>
            <person name="Young N.D."/>
            <person name="Debelle F."/>
            <person name="Oldroyd G.E."/>
            <person name="Geurts R."/>
            <person name="Cannon S.B."/>
            <person name="Udvardi M.K."/>
            <person name="Benedito V.A."/>
            <person name="Mayer K.F."/>
            <person name="Gouzy J."/>
            <person name="Schoof H."/>
            <person name="Van de Peer Y."/>
            <person name="Proost S."/>
            <person name="Cook D.R."/>
            <person name="Meyers B.C."/>
            <person name="Spannagl M."/>
            <person name="Cheung F."/>
            <person name="De Mita S."/>
            <person name="Krishnakumar V."/>
            <person name="Gundlach H."/>
            <person name="Zhou S."/>
            <person name="Mudge J."/>
            <person name="Bharti A.K."/>
            <person name="Murray J.D."/>
            <person name="Naoumkina M.A."/>
            <person name="Rosen B."/>
            <person name="Silverstein K.A."/>
            <person name="Tang H."/>
            <person name="Rombauts S."/>
            <person name="Zhao P.X."/>
            <person name="Zhou P."/>
            <person name="Barbe V."/>
            <person name="Bardou P."/>
            <person name="Bechner M."/>
            <person name="Bellec A."/>
            <person name="Berger A."/>
            <person name="Berges H."/>
            <person name="Bidwell S."/>
            <person name="Bisseling T."/>
            <person name="Choisne N."/>
            <person name="Couloux A."/>
            <person name="Denny R."/>
            <person name="Deshpande S."/>
            <person name="Dai X."/>
            <person name="Doyle J.J."/>
            <person name="Dudez A.M."/>
            <person name="Farmer A.D."/>
            <person name="Fouteau S."/>
            <person name="Franken C."/>
            <person name="Gibelin C."/>
            <person name="Gish J."/>
            <person name="Goldstein S."/>
            <person name="Gonzalez A.J."/>
            <person name="Green P.J."/>
            <person name="Hallab A."/>
            <person name="Hartog M."/>
            <person name="Hua A."/>
            <person name="Humphray S.J."/>
            <person name="Jeong D.H."/>
            <person name="Jing Y."/>
            <person name="Jocker A."/>
            <person name="Kenton S.M."/>
            <person name="Kim D.J."/>
            <person name="Klee K."/>
            <person name="Lai H."/>
            <person name="Lang C."/>
            <person name="Lin S."/>
            <person name="Macmil S.L."/>
            <person name="Magdelenat G."/>
            <person name="Matthews L."/>
            <person name="McCorrison J."/>
            <person name="Monaghan E.L."/>
            <person name="Mun J.H."/>
            <person name="Najar F.Z."/>
            <person name="Nicholson C."/>
            <person name="Noirot C."/>
            <person name="O'Bleness M."/>
            <person name="Paule C.R."/>
            <person name="Poulain J."/>
            <person name="Prion F."/>
            <person name="Qin B."/>
            <person name="Qu C."/>
            <person name="Retzel E.F."/>
            <person name="Riddle C."/>
            <person name="Sallet E."/>
            <person name="Samain S."/>
            <person name="Samson N."/>
            <person name="Sanders I."/>
            <person name="Saurat O."/>
            <person name="Scarpelli C."/>
            <person name="Schiex T."/>
            <person name="Segurens B."/>
            <person name="Severin A.J."/>
            <person name="Sherrier D.J."/>
            <person name="Shi R."/>
            <person name="Sims S."/>
            <person name="Singer S.R."/>
            <person name="Sinharoy S."/>
            <person name="Sterck L."/>
            <person name="Viollet A."/>
            <person name="Wang B.B."/>
            <person name="Wang K."/>
            <person name="Wang M."/>
            <person name="Wang X."/>
            <person name="Warfsmann J."/>
            <person name="Weissenbach J."/>
            <person name="White D.D."/>
            <person name="White J.D."/>
            <person name="Wiley G.B."/>
            <person name="Wincker P."/>
            <person name="Xing Y."/>
            <person name="Yang L."/>
            <person name="Yao Z."/>
            <person name="Ying F."/>
            <person name="Zhai J."/>
            <person name="Zhou L."/>
            <person name="Zuber A."/>
            <person name="Denarie J."/>
            <person name="Dixon R.A."/>
            <person name="May G.D."/>
            <person name="Schwartz D.C."/>
            <person name="Rogers J."/>
            <person name="Quetier F."/>
            <person name="Town C.D."/>
            <person name="Roe B.A."/>
        </authorList>
    </citation>
    <scope>NUCLEOTIDE SEQUENCE [LARGE SCALE GENOMIC DNA]</scope>
    <source>
        <strain evidence="3">A17</strain>
        <strain evidence="5 6">cv. Jemalong A17</strain>
    </source>
</reference>
<dbReference type="EnsemblPlants" id="KEH22988">
    <property type="protein sequence ID" value="KEH22988"/>
    <property type="gene ID" value="MTR_7g063450"/>
</dbReference>
<dbReference type="AlphaFoldDB" id="A0A072U1H1"/>
<keyword evidence="1" id="KW-0472">Membrane</keyword>
<reference evidence="5" key="3">
    <citation type="submission" date="2015-04" db="UniProtKB">
        <authorList>
            <consortium name="EnsemblPlants"/>
        </authorList>
    </citation>
    <scope>IDENTIFICATION</scope>
    <source>
        <strain evidence="5">cv. Jemalong A17</strain>
    </source>
</reference>
<dbReference type="InterPro" id="IPR009810">
    <property type="entry name" value="Nodulin_late_dom"/>
</dbReference>
<name>A0A072U1H1_MEDTR</name>
<reference evidence="3 6" key="2">
    <citation type="journal article" date="2014" name="BMC Genomics">
        <title>An improved genome release (version Mt4.0) for the model legume Medicago truncatula.</title>
        <authorList>
            <person name="Tang H."/>
            <person name="Krishnakumar V."/>
            <person name="Bidwell S."/>
            <person name="Rosen B."/>
            <person name="Chan A."/>
            <person name="Zhou S."/>
            <person name="Gentzbittel L."/>
            <person name="Childs K.L."/>
            <person name="Yandell M."/>
            <person name="Gundlach H."/>
            <person name="Mayer K.F."/>
            <person name="Schwartz D.C."/>
            <person name="Town C.D."/>
        </authorList>
    </citation>
    <scope>GENOME REANNOTATION</scope>
    <source>
        <strain evidence="3">A17</strain>
        <strain evidence="5 6">cv. Jemalong A17</strain>
    </source>
</reference>
<gene>
    <name evidence="3" type="ordered locus">MTR_7g063450</name>
    <name evidence="4" type="ORF">MtrunA17_Chr7g0239611</name>
</gene>
<dbReference type="Gramene" id="rna40650">
    <property type="protein sequence ID" value="RHN46200.1"/>
    <property type="gene ID" value="gene40650"/>
</dbReference>
<sequence length="67" mass="7823">MAEIFKFFYTIVILVSLFFVIANSRGIRPGRECVSDYDCYIKYTILWKYNNVCTKGVCYTLLDAVHP</sequence>
<dbReference type="GO" id="GO:0046872">
    <property type="term" value="F:metal ion binding"/>
    <property type="evidence" value="ECO:0007669"/>
    <property type="project" value="InterPro"/>
</dbReference>
<evidence type="ECO:0000313" key="5">
    <source>
        <dbReference type="EnsemblPlants" id="KEH22988"/>
    </source>
</evidence>
<dbReference type="EMBL" id="CM001223">
    <property type="protein sequence ID" value="KEH22988.1"/>
    <property type="molecule type" value="Genomic_DNA"/>
</dbReference>
<dbReference type="EMBL" id="PSQE01000007">
    <property type="protein sequence ID" value="RHN46200.1"/>
    <property type="molecule type" value="Genomic_DNA"/>
</dbReference>
<feature type="transmembrane region" description="Helical" evidence="1">
    <location>
        <begin position="6"/>
        <end position="22"/>
    </location>
</feature>
<evidence type="ECO:0000259" key="2">
    <source>
        <dbReference type="Pfam" id="PF07127"/>
    </source>
</evidence>